<dbReference type="InterPro" id="IPR007267">
    <property type="entry name" value="GtrA_DPMS_TM"/>
</dbReference>
<organism evidence="8 9">
    <name type="scientific">Clostridium beijerinckii</name>
    <name type="common">Clostridium MP</name>
    <dbReference type="NCBI Taxonomy" id="1520"/>
    <lineage>
        <taxon>Bacteria</taxon>
        <taxon>Bacillati</taxon>
        <taxon>Bacillota</taxon>
        <taxon>Clostridia</taxon>
        <taxon>Eubacteriales</taxon>
        <taxon>Clostridiaceae</taxon>
        <taxon>Clostridium</taxon>
    </lineage>
</organism>
<feature type="transmembrane region" description="Helical" evidence="6">
    <location>
        <begin position="79"/>
        <end position="102"/>
    </location>
</feature>
<dbReference type="Pfam" id="PF04138">
    <property type="entry name" value="GtrA_DPMS_TM"/>
    <property type="match status" value="1"/>
</dbReference>
<dbReference type="Proteomes" id="UP000821656">
    <property type="component" value="Unassembled WGS sequence"/>
</dbReference>
<protein>
    <submittedName>
        <fullName evidence="8">Flippase GtrA</fullName>
    </submittedName>
</protein>
<keyword evidence="3 6" id="KW-0812">Transmembrane</keyword>
<dbReference type="GO" id="GO:0005886">
    <property type="term" value="C:plasma membrane"/>
    <property type="evidence" value="ECO:0007669"/>
    <property type="project" value="TreeGrafter"/>
</dbReference>
<comment type="caution">
    <text evidence="8">The sequence shown here is derived from an EMBL/GenBank/DDBJ whole genome shotgun (WGS) entry which is preliminary data.</text>
</comment>
<evidence type="ECO:0000256" key="3">
    <source>
        <dbReference type="ARBA" id="ARBA00022692"/>
    </source>
</evidence>
<evidence type="ECO:0000313" key="9">
    <source>
        <dbReference type="Proteomes" id="UP000821656"/>
    </source>
</evidence>
<dbReference type="InterPro" id="IPR051401">
    <property type="entry name" value="GtrA_CellWall_Glycosyl"/>
</dbReference>
<reference evidence="8" key="1">
    <citation type="submission" date="2020-05" db="EMBL/GenBank/DDBJ databases">
        <title>Genomic insights into acetone-butanol-ethanol (ABE) fermentation by sequencing solventogenic clostridia strains.</title>
        <authorList>
            <person name="Brown S."/>
        </authorList>
    </citation>
    <scope>NUCLEOTIDE SEQUENCE</scope>
    <source>
        <strain evidence="8">DJ126</strain>
    </source>
</reference>
<dbReference type="GO" id="GO:0000271">
    <property type="term" value="P:polysaccharide biosynthetic process"/>
    <property type="evidence" value="ECO:0007669"/>
    <property type="project" value="InterPro"/>
</dbReference>
<keyword evidence="5 6" id="KW-0472">Membrane</keyword>
<evidence type="ECO:0000256" key="6">
    <source>
        <dbReference type="SAM" id="Phobius"/>
    </source>
</evidence>
<evidence type="ECO:0000256" key="2">
    <source>
        <dbReference type="ARBA" id="ARBA00009399"/>
    </source>
</evidence>
<feature type="domain" description="GtrA/DPMS transmembrane" evidence="7">
    <location>
        <begin position="14"/>
        <end position="131"/>
    </location>
</feature>
<dbReference type="RefSeq" id="WP_143329171.1">
    <property type="nucleotide sequence ID" value="NZ_CP016090.1"/>
</dbReference>
<evidence type="ECO:0000256" key="5">
    <source>
        <dbReference type="ARBA" id="ARBA00023136"/>
    </source>
</evidence>
<evidence type="ECO:0000256" key="1">
    <source>
        <dbReference type="ARBA" id="ARBA00004141"/>
    </source>
</evidence>
<evidence type="ECO:0000259" key="7">
    <source>
        <dbReference type="Pfam" id="PF04138"/>
    </source>
</evidence>
<dbReference type="AlphaFoldDB" id="A0A9Q5D1Q2"/>
<dbReference type="PANTHER" id="PTHR38459:SF5">
    <property type="entry name" value="CELL WALL TEICHOIC ACID GLYCOSYLATION PROTEIN GTCA"/>
    <property type="match status" value="1"/>
</dbReference>
<sequence>MNKIKRILNSEGIKYIIFGVLTTLVNILTYLVLSKIGILYVMSNSVAFILSIIFAFITNKIYVFNSKTLEIRNLIREGITFLCSRLATFVIDTALMILLIGILSINDFIAKCMVNIVVIIVNYILSKFIVFKDIK</sequence>
<comment type="subcellular location">
    <subcellularLocation>
        <location evidence="1">Membrane</location>
        <topology evidence="1">Multi-pass membrane protein</topology>
    </subcellularLocation>
</comment>
<gene>
    <name evidence="8" type="ORF">DFH45_002331</name>
</gene>
<feature type="transmembrane region" description="Helical" evidence="6">
    <location>
        <begin position="108"/>
        <end position="125"/>
    </location>
</feature>
<accession>A0A9Q5D1Q2</accession>
<feature type="transmembrane region" description="Helical" evidence="6">
    <location>
        <begin position="12"/>
        <end position="32"/>
    </location>
</feature>
<proteinExistence type="inferred from homology"/>
<keyword evidence="4 6" id="KW-1133">Transmembrane helix</keyword>
<name>A0A9Q5D1Q2_CLOBE</name>
<evidence type="ECO:0000313" key="8">
    <source>
        <dbReference type="EMBL" id="NRV09368.1"/>
    </source>
</evidence>
<dbReference type="EMBL" id="JABSXK010000001">
    <property type="protein sequence ID" value="NRV09368.1"/>
    <property type="molecule type" value="Genomic_DNA"/>
</dbReference>
<dbReference type="PANTHER" id="PTHR38459">
    <property type="entry name" value="PROPHAGE BACTOPRENOL-LINKED GLUCOSE TRANSLOCASE HOMOLOG"/>
    <property type="match status" value="1"/>
</dbReference>
<comment type="similarity">
    <text evidence="2">Belongs to the GtrA family.</text>
</comment>
<evidence type="ECO:0000256" key="4">
    <source>
        <dbReference type="ARBA" id="ARBA00022989"/>
    </source>
</evidence>
<feature type="transmembrane region" description="Helical" evidence="6">
    <location>
        <begin position="38"/>
        <end position="58"/>
    </location>
</feature>